<proteinExistence type="inferred from homology"/>
<keyword evidence="3 5" id="KW-0288">FMN</keyword>
<evidence type="ECO:0000259" key="6">
    <source>
        <dbReference type="Pfam" id="PF01243"/>
    </source>
</evidence>
<feature type="binding site" evidence="5">
    <location>
        <begin position="195"/>
        <end position="197"/>
    </location>
    <ligand>
        <name>substrate</name>
    </ligand>
</feature>
<dbReference type="SUPFAM" id="SSF50475">
    <property type="entry name" value="FMN-binding split barrel"/>
    <property type="match status" value="1"/>
</dbReference>
<feature type="binding site" evidence="5">
    <location>
        <position position="134"/>
    </location>
    <ligand>
        <name>substrate</name>
    </ligand>
</feature>
<organism evidence="8 9">
    <name type="scientific">Nibribacter koreensis</name>
    <dbReference type="NCBI Taxonomy" id="1084519"/>
    <lineage>
        <taxon>Bacteria</taxon>
        <taxon>Pseudomonadati</taxon>
        <taxon>Bacteroidota</taxon>
        <taxon>Cytophagia</taxon>
        <taxon>Cytophagales</taxon>
        <taxon>Hymenobacteraceae</taxon>
        <taxon>Nibribacter</taxon>
    </lineage>
</organism>
<dbReference type="PANTHER" id="PTHR10851">
    <property type="entry name" value="PYRIDOXINE-5-PHOSPHATE OXIDASE"/>
    <property type="match status" value="1"/>
</dbReference>
<dbReference type="Pfam" id="PF10590">
    <property type="entry name" value="PNP_phzG_C"/>
    <property type="match status" value="1"/>
</dbReference>
<name>A0ABP8F9I0_9BACT</name>
<feature type="binding site" evidence="5">
    <location>
        <position position="86"/>
    </location>
    <ligand>
        <name>FMN</name>
        <dbReference type="ChEBI" id="CHEBI:58210"/>
    </ligand>
</feature>
<dbReference type="EC" id="1.4.3.5" evidence="5"/>
<comment type="cofactor">
    <cofactor evidence="5">
        <name>FMN</name>
        <dbReference type="ChEBI" id="CHEBI:58210"/>
    </cofactor>
    <text evidence="5">Binds 1 FMN per subunit.</text>
</comment>
<dbReference type="HAMAP" id="MF_01629">
    <property type="entry name" value="PdxH"/>
    <property type="match status" value="1"/>
</dbReference>
<feature type="binding site" evidence="5">
    <location>
        <position position="85"/>
    </location>
    <ligand>
        <name>FMN</name>
        <dbReference type="ChEBI" id="CHEBI:58210"/>
    </ligand>
</feature>
<protein>
    <recommendedName>
        <fullName evidence="5">Pyridoxine/pyridoxamine 5'-phosphate oxidase</fullName>
        <ecNumber evidence="5">1.4.3.5</ecNumber>
    </recommendedName>
    <alternativeName>
        <fullName evidence="5">PNP/PMP oxidase</fullName>
        <shortName evidence="5">PNPOx</shortName>
    </alternativeName>
    <alternativeName>
        <fullName evidence="5">Pyridoxal 5'-phosphate synthase</fullName>
    </alternativeName>
</protein>
<evidence type="ECO:0000256" key="1">
    <source>
        <dbReference type="ARBA" id="ARBA00007301"/>
    </source>
</evidence>
<dbReference type="InterPro" id="IPR000659">
    <property type="entry name" value="Pyridox_Oxase"/>
</dbReference>
<feature type="binding site" evidence="5">
    <location>
        <position position="199"/>
    </location>
    <ligand>
        <name>FMN</name>
        <dbReference type="ChEBI" id="CHEBI:58210"/>
    </ligand>
</feature>
<evidence type="ECO:0000256" key="2">
    <source>
        <dbReference type="ARBA" id="ARBA00022630"/>
    </source>
</evidence>
<accession>A0ABP8F9I0</accession>
<dbReference type="Proteomes" id="UP001501844">
    <property type="component" value="Unassembled WGS sequence"/>
</dbReference>
<dbReference type="NCBIfam" id="TIGR00558">
    <property type="entry name" value="pdxH"/>
    <property type="match status" value="1"/>
</dbReference>
<evidence type="ECO:0000256" key="4">
    <source>
        <dbReference type="ARBA" id="ARBA00023002"/>
    </source>
</evidence>
<comment type="catalytic activity">
    <reaction evidence="5">
        <text>pyridoxamine 5'-phosphate + O2 + H2O = pyridoxal 5'-phosphate + H2O2 + NH4(+)</text>
        <dbReference type="Rhea" id="RHEA:15817"/>
        <dbReference type="ChEBI" id="CHEBI:15377"/>
        <dbReference type="ChEBI" id="CHEBI:15379"/>
        <dbReference type="ChEBI" id="CHEBI:16240"/>
        <dbReference type="ChEBI" id="CHEBI:28938"/>
        <dbReference type="ChEBI" id="CHEBI:58451"/>
        <dbReference type="ChEBI" id="CHEBI:597326"/>
        <dbReference type="EC" id="1.4.3.5"/>
    </reaction>
</comment>
<feature type="binding site" evidence="5">
    <location>
        <position position="108"/>
    </location>
    <ligand>
        <name>FMN</name>
        <dbReference type="ChEBI" id="CHEBI:58210"/>
    </ligand>
</feature>
<dbReference type="PANTHER" id="PTHR10851:SF0">
    <property type="entry name" value="PYRIDOXINE-5'-PHOSPHATE OXIDASE"/>
    <property type="match status" value="1"/>
</dbReference>
<dbReference type="EMBL" id="BAABGX010000001">
    <property type="protein sequence ID" value="GAA4297935.1"/>
    <property type="molecule type" value="Genomic_DNA"/>
</dbReference>
<dbReference type="InterPro" id="IPR012349">
    <property type="entry name" value="Split_barrel_FMN-bd"/>
</dbReference>
<dbReference type="PROSITE" id="PS01064">
    <property type="entry name" value="PYRIDOX_OXIDASE"/>
    <property type="match status" value="1"/>
</dbReference>
<evidence type="ECO:0000313" key="9">
    <source>
        <dbReference type="Proteomes" id="UP001501844"/>
    </source>
</evidence>
<comment type="caution">
    <text evidence="8">The sequence shown here is derived from an EMBL/GenBank/DDBJ whole genome shotgun (WGS) entry which is preliminary data.</text>
</comment>
<dbReference type="InterPro" id="IPR019740">
    <property type="entry name" value="Pyridox_Oxase_CS"/>
</dbReference>
<comment type="similarity">
    <text evidence="1 5">Belongs to the pyridoxamine 5'-phosphate oxidase family.</text>
</comment>
<feature type="binding site" evidence="5">
    <location>
        <begin position="64"/>
        <end position="69"/>
    </location>
    <ligand>
        <name>FMN</name>
        <dbReference type="ChEBI" id="CHEBI:58210"/>
    </ligand>
</feature>
<evidence type="ECO:0000256" key="5">
    <source>
        <dbReference type="HAMAP-Rule" id="MF_01629"/>
    </source>
</evidence>
<dbReference type="RefSeq" id="WP_345162203.1">
    <property type="nucleotide sequence ID" value="NZ_BAABGX010000001.1"/>
</dbReference>
<keyword evidence="2 5" id="KW-0285">Flavoprotein</keyword>
<dbReference type="Gene3D" id="2.30.110.10">
    <property type="entry name" value="Electron Transport, Fmn-binding Protein, Chain A"/>
    <property type="match status" value="1"/>
</dbReference>
<dbReference type="NCBIfam" id="NF004231">
    <property type="entry name" value="PRK05679.1"/>
    <property type="match status" value="1"/>
</dbReference>
<feature type="domain" description="Pyridoxamine 5'-phosphate oxidase N-terminal" evidence="6">
    <location>
        <begin position="36"/>
        <end position="154"/>
    </location>
</feature>
<comment type="catalytic activity">
    <reaction evidence="5">
        <text>pyridoxine 5'-phosphate + O2 = pyridoxal 5'-phosphate + H2O2</text>
        <dbReference type="Rhea" id="RHEA:15149"/>
        <dbReference type="ChEBI" id="CHEBI:15379"/>
        <dbReference type="ChEBI" id="CHEBI:16240"/>
        <dbReference type="ChEBI" id="CHEBI:58589"/>
        <dbReference type="ChEBI" id="CHEBI:597326"/>
        <dbReference type="EC" id="1.4.3.5"/>
    </reaction>
</comment>
<feature type="binding site" evidence="5">
    <location>
        <begin position="143"/>
        <end position="144"/>
    </location>
    <ligand>
        <name>FMN</name>
        <dbReference type="ChEBI" id="CHEBI:58210"/>
    </ligand>
</feature>
<comment type="function">
    <text evidence="5">Catalyzes the oxidation of either pyridoxine 5'-phosphate (PNP) or pyridoxamine 5'-phosphate (PMP) into pyridoxal 5'-phosphate (PLP).</text>
</comment>
<feature type="domain" description="Pyridoxine 5'-phosphate oxidase dimerisation C-terminal" evidence="7">
    <location>
        <begin position="176"/>
        <end position="217"/>
    </location>
</feature>
<reference evidence="9" key="1">
    <citation type="journal article" date="2019" name="Int. J. Syst. Evol. Microbiol.">
        <title>The Global Catalogue of Microorganisms (GCM) 10K type strain sequencing project: providing services to taxonomists for standard genome sequencing and annotation.</title>
        <authorList>
            <consortium name="The Broad Institute Genomics Platform"/>
            <consortium name="The Broad Institute Genome Sequencing Center for Infectious Disease"/>
            <person name="Wu L."/>
            <person name="Ma J."/>
        </authorList>
    </citation>
    <scope>NUCLEOTIDE SEQUENCE [LARGE SCALE GENOMIC DNA]</scope>
    <source>
        <strain evidence="9">JCM 17917</strain>
    </source>
</reference>
<keyword evidence="5" id="KW-0664">Pyridoxine biosynthesis</keyword>
<dbReference type="InterPro" id="IPR019576">
    <property type="entry name" value="Pyridoxamine_oxidase_dimer_C"/>
</dbReference>
<feature type="binding site" evidence="5">
    <location>
        <begin position="79"/>
        <end position="80"/>
    </location>
    <ligand>
        <name>FMN</name>
        <dbReference type="ChEBI" id="CHEBI:58210"/>
    </ligand>
</feature>
<evidence type="ECO:0000259" key="7">
    <source>
        <dbReference type="Pfam" id="PF10590"/>
    </source>
</evidence>
<dbReference type="PIRSF" id="PIRSF000190">
    <property type="entry name" value="Pyd_amn-ph_oxd"/>
    <property type="match status" value="1"/>
</dbReference>
<comment type="pathway">
    <text evidence="5">Cofactor metabolism; pyridoxal 5'-phosphate salvage; pyridoxal 5'-phosphate from pyridoxamine 5'-phosphate: step 1/1.</text>
</comment>
<keyword evidence="9" id="KW-1185">Reference proteome</keyword>
<gene>
    <name evidence="5 8" type="primary">pdxH</name>
    <name evidence="8" type="ORF">GCM10023183_05990</name>
</gene>
<comment type="pathway">
    <text evidence="5">Cofactor metabolism; pyridoxal 5'-phosphate salvage; pyridoxal 5'-phosphate from pyridoxine 5'-phosphate: step 1/1.</text>
</comment>
<feature type="binding site" evidence="5">
    <location>
        <position position="189"/>
    </location>
    <ligand>
        <name>FMN</name>
        <dbReference type="ChEBI" id="CHEBI:58210"/>
    </ligand>
</feature>
<dbReference type="InterPro" id="IPR011576">
    <property type="entry name" value="Pyridox_Oxase_N"/>
</dbReference>
<keyword evidence="4 5" id="KW-0560">Oxidoreductase</keyword>
<feature type="binding site" evidence="5">
    <location>
        <position position="130"/>
    </location>
    <ligand>
        <name>substrate</name>
    </ligand>
</feature>
<feature type="binding site" evidence="5">
    <location>
        <position position="126"/>
    </location>
    <ligand>
        <name>substrate</name>
    </ligand>
</feature>
<sequence length="217" mass="24752">MEKPLSLADIRSNYAKQILNVEAVDANPLRQFDAWMQEALQAKVEEPTAMTLSTASLQGRPSARIVLLKAIEDGGFVFYTNYESRKGQQLAENPFASLTFFWPALERQVRVEGKVVKVEPTTSDAYFNSRPRGSQLGAWSSPQSQTIESRKVLEDLELKYSQEFSQQETIPRPAHWGGYKLVPDRIEFWQGRPNRLHDRLLYHADAAGQWTIERLAP</sequence>
<evidence type="ECO:0000313" key="8">
    <source>
        <dbReference type="EMBL" id="GAA4297935.1"/>
    </source>
</evidence>
<comment type="subunit">
    <text evidence="5">Homodimer.</text>
</comment>
<feature type="binding site" evidence="5">
    <location>
        <position position="69"/>
    </location>
    <ligand>
        <name>substrate</name>
    </ligand>
</feature>
<evidence type="ECO:0000256" key="3">
    <source>
        <dbReference type="ARBA" id="ARBA00022643"/>
    </source>
</evidence>
<dbReference type="Pfam" id="PF01243">
    <property type="entry name" value="PNPOx_N"/>
    <property type="match status" value="1"/>
</dbReference>